<dbReference type="KEGG" id="pko:PKOR_20410"/>
<feature type="transmembrane region" description="Helical" evidence="1">
    <location>
        <begin position="57"/>
        <end position="78"/>
    </location>
</feature>
<keyword evidence="1" id="KW-0472">Membrane</keyword>
<protein>
    <recommendedName>
        <fullName evidence="4">AI-2E family transporter</fullName>
    </recommendedName>
</protein>
<dbReference type="RefSeq" id="WP_046313138.1">
    <property type="nucleotide sequence ID" value="NZ_CBCSCY010000039.1"/>
</dbReference>
<dbReference type="EMBL" id="CP009621">
    <property type="protein sequence ID" value="AKD05009.1"/>
    <property type="molecule type" value="Genomic_DNA"/>
</dbReference>
<name>A0A0E3ZGI4_9BACT</name>
<evidence type="ECO:0008006" key="4">
    <source>
        <dbReference type="Google" id="ProtNLM"/>
    </source>
</evidence>
<dbReference type="OrthoDB" id="1453199at2"/>
<gene>
    <name evidence="2" type="ORF">PKOR_20410</name>
</gene>
<keyword evidence="1" id="KW-1133">Transmembrane helix</keyword>
<proteinExistence type="predicted"/>
<organism evidence="2 3">
    <name type="scientific">Pontibacter korlensis</name>
    <dbReference type="NCBI Taxonomy" id="400092"/>
    <lineage>
        <taxon>Bacteria</taxon>
        <taxon>Pseudomonadati</taxon>
        <taxon>Bacteroidota</taxon>
        <taxon>Cytophagia</taxon>
        <taxon>Cytophagales</taxon>
        <taxon>Hymenobacteraceae</taxon>
        <taxon>Pontibacter</taxon>
    </lineage>
</organism>
<accession>A0A0E3ZGI4</accession>
<evidence type="ECO:0000256" key="1">
    <source>
        <dbReference type="SAM" id="Phobius"/>
    </source>
</evidence>
<feature type="transmembrane region" description="Helical" evidence="1">
    <location>
        <begin position="12"/>
        <end position="45"/>
    </location>
</feature>
<dbReference type="Proteomes" id="UP000033109">
    <property type="component" value="Chromosome"/>
</dbReference>
<evidence type="ECO:0000313" key="3">
    <source>
        <dbReference type="Proteomes" id="UP000033109"/>
    </source>
</evidence>
<sequence length="88" mass="9695">MREKVIPLQMVGWILGIVVLAIGILNLFLVHPVPGVVFLLLSALYAPYTDTLLKVRFGFSIPLVVKIFLGLAIIWFTLGVSDLGDMID</sequence>
<dbReference type="PATRIC" id="fig|400092.3.peg.4478"/>
<keyword evidence="1" id="KW-0812">Transmembrane</keyword>
<keyword evidence="3" id="KW-1185">Reference proteome</keyword>
<reference evidence="2 3" key="1">
    <citation type="journal article" date="2015" name="Sci. Rep.">
        <title>Unraveling adaptation of Pontibacter korlensis to radiation and infertility in desert through complete genome and comparative transcriptomic analysis.</title>
        <authorList>
            <person name="Dai J."/>
            <person name="Dai W."/>
            <person name="Qiu C."/>
            <person name="Yang Z."/>
            <person name="Zhang Y."/>
            <person name="Zhou M."/>
            <person name="Zhang L."/>
            <person name="Fang C."/>
            <person name="Gao Q."/>
            <person name="Yang Q."/>
            <person name="Li X."/>
            <person name="Wang Z."/>
            <person name="Wang Z."/>
            <person name="Jia Z."/>
            <person name="Chen X."/>
        </authorList>
    </citation>
    <scope>NUCLEOTIDE SEQUENCE [LARGE SCALE GENOMIC DNA]</scope>
    <source>
        <strain evidence="2 3">X14-1T</strain>
    </source>
</reference>
<dbReference type="STRING" id="400092.PKOR_20410"/>
<dbReference type="AlphaFoldDB" id="A0A0E3ZGI4"/>
<dbReference type="HOGENOM" id="CLU_2466402_0_0_10"/>
<evidence type="ECO:0000313" key="2">
    <source>
        <dbReference type="EMBL" id="AKD05009.1"/>
    </source>
</evidence>